<dbReference type="CDD" id="cd02440">
    <property type="entry name" value="AdoMet_MTases"/>
    <property type="match status" value="1"/>
</dbReference>
<dbReference type="InterPro" id="IPR013216">
    <property type="entry name" value="Methyltransf_11"/>
</dbReference>
<gene>
    <name evidence="3" type="ORF">S06H3_17102</name>
</gene>
<feature type="domain" description="Methyltransferase type 11" evidence="2">
    <location>
        <begin position="72"/>
        <end position="163"/>
    </location>
</feature>
<reference evidence="3" key="1">
    <citation type="journal article" date="2014" name="Front. Microbiol.">
        <title>High frequency of phylogenetically diverse reductive dehalogenase-homologous genes in deep subseafloor sedimentary metagenomes.</title>
        <authorList>
            <person name="Kawai M."/>
            <person name="Futagami T."/>
            <person name="Toyoda A."/>
            <person name="Takaki Y."/>
            <person name="Nishi S."/>
            <person name="Hori S."/>
            <person name="Arai W."/>
            <person name="Tsubouchi T."/>
            <person name="Morono Y."/>
            <person name="Uchiyama I."/>
            <person name="Ito T."/>
            <person name="Fujiyama A."/>
            <person name="Inagaki F."/>
            <person name="Takami H."/>
        </authorList>
    </citation>
    <scope>NUCLEOTIDE SEQUENCE</scope>
    <source>
        <strain evidence="3">Expedition CK06-06</strain>
    </source>
</reference>
<dbReference type="AlphaFoldDB" id="X1LFN1"/>
<dbReference type="PANTHER" id="PTHR44068:SF11">
    <property type="entry name" value="GERANYL DIPHOSPHATE 2-C-METHYLTRANSFERASE"/>
    <property type="match status" value="1"/>
</dbReference>
<dbReference type="GO" id="GO:0008757">
    <property type="term" value="F:S-adenosylmethionine-dependent methyltransferase activity"/>
    <property type="evidence" value="ECO:0007669"/>
    <property type="project" value="InterPro"/>
</dbReference>
<feature type="non-terminal residue" evidence="3">
    <location>
        <position position="1"/>
    </location>
</feature>
<dbReference type="Pfam" id="PF08241">
    <property type="entry name" value="Methyltransf_11"/>
    <property type="match status" value="1"/>
</dbReference>
<comment type="caution">
    <text evidence="3">The sequence shown here is derived from an EMBL/GenBank/DDBJ whole genome shotgun (WGS) entry which is preliminary data.</text>
</comment>
<protein>
    <recommendedName>
        <fullName evidence="2">Methyltransferase type 11 domain-containing protein</fullName>
    </recommendedName>
</protein>
<sequence length="218" mass="25341">FLDDIFETYIHRNEKLKYILQYNKNNLPLNVAAENERGMPADRLNDGWWKMMFLRYALAMHFSKDKKVLESCSGLGWGAFLLEDISSSLTCIEIDQKSIEVSQRLWPFKKTRFVKGSVLSMPFGDGSFDVVSAMENIEHFELENIKQYLDEVRRVLKPGGILVGSSFFADNSEEARKICQENKHHLHICTKSEISVLLKERFKKIKLFANSLFFWATD</sequence>
<evidence type="ECO:0000256" key="1">
    <source>
        <dbReference type="ARBA" id="ARBA00022679"/>
    </source>
</evidence>
<proteinExistence type="predicted"/>
<accession>X1LFN1</accession>
<dbReference type="Gene3D" id="3.40.50.150">
    <property type="entry name" value="Vaccinia Virus protein VP39"/>
    <property type="match status" value="1"/>
</dbReference>
<dbReference type="InterPro" id="IPR029063">
    <property type="entry name" value="SAM-dependent_MTases_sf"/>
</dbReference>
<organism evidence="3">
    <name type="scientific">marine sediment metagenome</name>
    <dbReference type="NCBI Taxonomy" id="412755"/>
    <lineage>
        <taxon>unclassified sequences</taxon>
        <taxon>metagenomes</taxon>
        <taxon>ecological metagenomes</taxon>
    </lineage>
</organism>
<dbReference type="PANTHER" id="PTHR44068">
    <property type="entry name" value="ZGC:194242"/>
    <property type="match status" value="1"/>
</dbReference>
<evidence type="ECO:0000313" key="3">
    <source>
        <dbReference type="EMBL" id="GAI04656.1"/>
    </source>
</evidence>
<dbReference type="SUPFAM" id="SSF53335">
    <property type="entry name" value="S-adenosyl-L-methionine-dependent methyltransferases"/>
    <property type="match status" value="1"/>
</dbReference>
<dbReference type="EMBL" id="BARV01008517">
    <property type="protein sequence ID" value="GAI04656.1"/>
    <property type="molecule type" value="Genomic_DNA"/>
</dbReference>
<evidence type="ECO:0000259" key="2">
    <source>
        <dbReference type="Pfam" id="PF08241"/>
    </source>
</evidence>
<keyword evidence="1" id="KW-0808">Transferase</keyword>
<dbReference type="InterPro" id="IPR050447">
    <property type="entry name" value="Erg6_SMT_methyltransf"/>
</dbReference>
<name>X1LFN1_9ZZZZ</name>